<sequence length="392" mass="43343">MADPDRPAADALAEPVAGELPEGEASAGDGRPAAPPLHQRLEAAPWSFGFYQAMRRLEALHRDSPRFGRSIRPMQDPVRLGQEPSLVFAPSTLADFDIATEQRAARLIVHFFGLFGPGGPLPLHLTEYARDRERNARDQTFRRFADVFHHRALSLFYRAWAEAQPTVSFDRPEDDHYGRFVASLVGIGMPGLRDRDAMPDLAKQHYAGHLVGRTRHAEGLASILTDFFKMPARIENFIGDWLVLPDDGLSRLGGGATVAALGQSAAIGRRVWSRQHKFRIVFGPLSLSDYQRMLPGGASFRRLVPIVRNYVGDTLAFDVNLILKRTEVPPIRLGHQGQLGWTSWLTPRRGLADAGDLFLQAGADSGARDIDSRMTPQEESAAPQPHSLEDVP</sequence>
<feature type="region of interest" description="Disordered" evidence="1">
    <location>
        <begin position="367"/>
        <end position="392"/>
    </location>
</feature>
<dbReference type="RefSeq" id="WP_186772309.1">
    <property type="nucleotide sequence ID" value="NZ_JACOMF010000030.1"/>
</dbReference>
<protein>
    <submittedName>
        <fullName evidence="2">Type VI secretion system baseplate subunit TssG</fullName>
    </submittedName>
</protein>
<gene>
    <name evidence="2" type="primary">tssG</name>
    <name evidence="2" type="ORF">H7965_19770</name>
</gene>
<evidence type="ECO:0000256" key="1">
    <source>
        <dbReference type="SAM" id="MobiDB-lite"/>
    </source>
</evidence>
<keyword evidence="3" id="KW-1185">Reference proteome</keyword>
<organism evidence="2 3">
    <name type="scientific">Siccirubricoccus deserti</name>
    <dbReference type="NCBI Taxonomy" id="2013562"/>
    <lineage>
        <taxon>Bacteria</taxon>
        <taxon>Pseudomonadati</taxon>
        <taxon>Pseudomonadota</taxon>
        <taxon>Alphaproteobacteria</taxon>
        <taxon>Acetobacterales</taxon>
        <taxon>Roseomonadaceae</taxon>
        <taxon>Siccirubricoccus</taxon>
    </lineage>
</organism>
<proteinExistence type="predicted"/>
<name>A0A9X0R108_9PROT</name>
<dbReference type="InterPro" id="IPR010732">
    <property type="entry name" value="T6SS_TssG-like"/>
</dbReference>
<dbReference type="Proteomes" id="UP000600101">
    <property type="component" value="Unassembled WGS sequence"/>
</dbReference>
<accession>A0A9X0R108</accession>
<dbReference type="PANTHER" id="PTHR35564:SF4">
    <property type="entry name" value="CYTOPLASMIC PROTEIN"/>
    <property type="match status" value="1"/>
</dbReference>
<reference evidence="2" key="1">
    <citation type="submission" date="2020-08" db="EMBL/GenBank/DDBJ databases">
        <authorList>
            <person name="Hu Y."/>
            <person name="Nguyen S.V."/>
            <person name="Li F."/>
            <person name="Fanning S."/>
        </authorList>
    </citation>
    <scope>NUCLEOTIDE SEQUENCE</scope>
    <source>
        <strain evidence="2">SYSU D8009</strain>
    </source>
</reference>
<dbReference type="NCBIfam" id="TIGR03347">
    <property type="entry name" value="VI_chp_1"/>
    <property type="match status" value="1"/>
</dbReference>
<dbReference type="EMBL" id="JACOMF010000030">
    <property type="protein sequence ID" value="MBC4017551.1"/>
    <property type="molecule type" value="Genomic_DNA"/>
</dbReference>
<feature type="region of interest" description="Disordered" evidence="1">
    <location>
        <begin position="1"/>
        <end position="36"/>
    </location>
</feature>
<dbReference type="Pfam" id="PF06996">
    <property type="entry name" value="T6SS_TssG"/>
    <property type="match status" value="1"/>
</dbReference>
<comment type="caution">
    <text evidence="2">The sequence shown here is derived from an EMBL/GenBank/DDBJ whole genome shotgun (WGS) entry which is preliminary data.</text>
</comment>
<evidence type="ECO:0000313" key="3">
    <source>
        <dbReference type="Proteomes" id="UP000600101"/>
    </source>
</evidence>
<dbReference type="PANTHER" id="PTHR35564">
    <property type="match status" value="1"/>
</dbReference>
<dbReference type="AlphaFoldDB" id="A0A9X0R108"/>
<evidence type="ECO:0000313" key="2">
    <source>
        <dbReference type="EMBL" id="MBC4017551.1"/>
    </source>
</evidence>